<sequence length="78" mass="9414">MDSTRNFTYFPNEFLDNPNITKIGSYAFACLSFLHLEDMVELWLAHFMCLKLQYSNLVAWKKWTRIMNFMERRRIAPS</sequence>
<feature type="non-terminal residue" evidence="1">
    <location>
        <position position="1"/>
    </location>
</feature>
<accession>A0AAV6NZY4</accession>
<evidence type="ECO:0000313" key="2">
    <source>
        <dbReference type="Proteomes" id="UP000685013"/>
    </source>
</evidence>
<dbReference type="Proteomes" id="UP000685013">
    <property type="component" value="Chromosome 2"/>
</dbReference>
<proteinExistence type="predicted"/>
<dbReference type="AlphaFoldDB" id="A0AAV6NZY4"/>
<reference evidence="1 2" key="1">
    <citation type="journal article" date="2021" name="Hortic Res">
        <title>The domestication of Cucurbita argyrosperma as revealed by the genome of its wild relative.</title>
        <authorList>
            <person name="Barrera-Redondo J."/>
            <person name="Sanchez-de la Vega G."/>
            <person name="Aguirre-Liguori J.A."/>
            <person name="Castellanos-Morales G."/>
            <person name="Gutierrez-Guerrero Y.T."/>
            <person name="Aguirre-Dugua X."/>
            <person name="Aguirre-Planter E."/>
            <person name="Tenaillon M.I."/>
            <person name="Lira-Saade R."/>
            <person name="Eguiarte L.E."/>
        </authorList>
    </citation>
    <scope>NUCLEOTIDE SEQUENCE [LARGE SCALE GENOMIC DNA]</scope>
    <source>
        <strain evidence="1">JBR-2021</strain>
    </source>
</reference>
<gene>
    <name evidence="1" type="ORF">SDJN03_02396</name>
</gene>
<organism evidence="1 2">
    <name type="scientific">Cucurbita argyrosperma subsp. sororia</name>
    <dbReference type="NCBI Taxonomy" id="37648"/>
    <lineage>
        <taxon>Eukaryota</taxon>
        <taxon>Viridiplantae</taxon>
        <taxon>Streptophyta</taxon>
        <taxon>Embryophyta</taxon>
        <taxon>Tracheophyta</taxon>
        <taxon>Spermatophyta</taxon>
        <taxon>Magnoliopsida</taxon>
        <taxon>eudicotyledons</taxon>
        <taxon>Gunneridae</taxon>
        <taxon>Pentapetalae</taxon>
        <taxon>rosids</taxon>
        <taxon>fabids</taxon>
        <taxon>Cucurbitales</taxon>
        <taxon>Cucurbitaceae</taxon>
        <taxon>Cucurbiteae</taxon>
        <taxon>Cucurbita</taxon>
    </lineage>
</organism>
<keyword evidence="2" id="KW-1185">Reference proteome</keyword>
<name>A0AAV6NZY4_9ROSI</name>
<comment type="caution">
    <text evidence="1">The sequence shown here is derived from an EMBL/GenBank/DDBJ whole genome shotgun (WGS) entry which is preliminary data.</text>
</comment>
<dbReference type="EMBL" id="JAGKQH010000002">
    <property type="protein sequence ID" value="KAG6605079.1"/>
    <property type="molecule type" value="Genomic_DNA"/>
</dbReference>
<protein>
    <submittedName>
        <fullName evidence="1">Uncharacterized protein</fullName>
    </submittedName>
</protein>
<evidence type="ECO:0000313" key="1">
    <source>
        <dbReference type="EMBL" id="KAG6605079.1"/>
    </source>
</evidence>